<name>A0A5J4RI86_9ZZZZ</name>
<evidence type="ECO:0000256" key="1">
    <source>
        <dbReference type="ARBA" id="ARBA00022612"/>
    </source>
</evidence>
<feature type="domain" description="Prohead serine protease" evidence="4">
    <location>
        <begin position="15"/>
        <end position="173"/>
    </location>
</feature>
<sequence>MKKDNIEVRHYNNSTISIRSTENKESRTVEGYAVIFDTLSEDLGFTEVIKKEAITEDTIKRSDIFFLLNHNENRGILARSKKGKGTLKLEIDDKGLRYEFKVPATELGNELLEMLQLGIIDSSSFAFTVTGDGDVWKETADGKYLRTVIKIDRLFDCSAVYQPAYEATTCENKRFIEFQEQQQKEVKLQKYFAELEKQIR</sequence>
<keyword evidence="3" id="KW-0378">Hydrolase</keyword>
<keyword evidence="2" id="KW-0645">Protease</keyword>
<evidence type="ECO:0000259" key="4">
    <source>
        <dbReference type="Pfam" id="PF04586"/>
    </source>
</evidence>
<keyword evidence="1" id="KW-1188">Viral release from host cell</keyword>
<evidence type="ECO:0000256" key="2">
    <source>
        <dbReference type="ARBA" id="ARBA00022670"/>
    </source>
</evidence>
<reference evidence="5" key="1">
    <citation type="submission" date="2019-03" db="EMBL/GenBank/DDBJ databases">
        <title>Single cell metagenomics reveals metabolic interactions within the superorganism composed of flagellate Streblomastix strix and complex community of Bacteroidetes bacteria on its surface.</title>
        <authorList>
            <person name="Treitli S.C."/>
            <person name="Kolisko M."/>
            <person name="Husnik F."/>
            <person name="Keeling P."/>
            <person name="Hampl V."/>
        </authorList>
    </citation>
    <scope>NUCLEOTIDE SEQUENCE</scope>
    <source>
        <strain evidence="5">STM</strain>
    </source>
</reference>
<comment type="caution">
    <text evidence="5">The sequence shown here is derived from an EMBL/GenBank/DDBJ whole genome shotgun (WGS) entry which is preliminary data.</text>
</comment>
<proteinExistence type="predicted"/>
<dbReference type="Pfam" id="PF04586">
    <property type="entry name" value="Peptidase_S78"/>
    <property type="match status" value="1"/>
</dbReference>
<dbReference type="GO" id="GO:0008233">
    <property type="term" value="F:peptidase activity"/>
    <property type="evidence" value="ECO:0007669"/>
    <property type="project" value="UniProtKB-KW"/>
</dbReference>
<organism evidence="5">
    <name type="scientific">termite gut metagenome</name>
    <dbReference type="NCBI Taxonomy" id="433724"/>
    <lineage>
        <taxon>unclassified sequences</taxon>
        <taxon>metagenomes</taxon>
        <taxon>organismal metagenomes</taxon>
    </lineage>
</organism>
<dbReference type="AlphaFoldDB" id="A0A5J4RI86"/>
<gene>
    <name evidence="5" type="ORF">EZS27_018245</name>
</gene>
<accession>A0A5J4RI86</accession>
<dbReference type="EMBL" id="SNRY01001126">
    <property type="protein sequence ID" value="KAA6333332.1"/>
    <property type="molecule type" value="Genomic_DNA"/>
</dbReference>
<evidence type="ECO:0000256" key="3">
    <source>
        <dbReference type="ARBA" id="ARBA00022801"/>
    </source>
</evidence>
<dbReference type="InterPro" id="IPR006433">
    <property type="entry name" value="Prohead_protease"/>
</dbReference>
<dbReference type="GO" id="GO:0006508">
    <property type="term" value="P:proteolysis"/>
    <property type="evidence" value="ECO:0007669"/>
    <property type="project" value="UniProtKB-KW"/>
</dbReference>
<protein>
    <recommendedName>
        <fullName evidence="4">Prohead serine protease domain-containing protein</fullName>
    </recommendedName>
</protein>
<dbReference type="NCBIfam" id="TIGR01543">
    <property type="entry name" value="proheadase_HK97"/>
    <property type="match status" value="1"/>
</dbReference>
<dbReference type="InterPro" id="IPR054613">
    <property type="entry name" value="Peptidase_S78_dom"/>
</dbReference>
<evidence type="ECO:0000313" key="5">
    <source>
        <dbReference type="EMBL" id="KAA6333332.1"/>
    </source>
</evidence>